<evidence type="ECO:0000313" key="2">
    <source>
        <dbReference type="Proteomes" id="UP000664534"/>
    </source>
</evidence>
<evidence type="ECO:0000313" key="1">
    <source>
        <dbReference type="EMBL" id="CAF9920470.1"/>
    </source>
</evidence>
<dbReference type="EMBL" id="CAJPDT010000025">
    <property type="protein sequence ID" value="CAF9920470.1"/>
    <property type="molecule type" value="Genomic_DNA"/>
</dbReference>
<dbReference type="Pfam" id="PF21858">
    <property type="entry name" value="DUF6914"/>
    <property type="match status" value="1"/>
</dbReference>
<dbReference type="Proteomes" id="UP000664534">
    <property type="component" value="Unassembled WGS sequence"/>
</dbReference>
<gene>
    <name evidence="1" type="ORF">IMSHALPRED_004912</name>
</gene>
<proteinExistence type="predicted"/>
<keyword evidence="2" id="KW-1185">Reference proteome</keyword>
<sequence>MSKTLYALEGALREDISPSNQDYHWALVLAPMNAPKGQQCFRFRFKIVEAEGKSDRDKEELEKMTWECDRSWVPLSRHDDIIARVLISGVKCVEKTEKRIQAEEMMQSKTSGRIRTSKDWVHRVIDDLNGRLPLSGGIVTTDWKKVESCCTSFAKKVLAQDAVRTFGLLEHKEVYD</sequence>
<accession>A0A8H3IGZ3</accession>
<organism evidence="1 2">
    <name type="scientific">Imshaugia aleurites</name>
    <dbReference type="NCBI Taxonomy" id="172621"/>
    <lineage>
        <taxon>Eukaryota</taxon>
        <taxon>Fungi</taxon>
        <taxon>Dikarya</taxon>
        <taxon>Ascomycota</taxon>
        <taxon>Pezizomycotina</taxon>
        <taxon>Lecanoromycetes</taxon>
        <taxon>OSLEUM clade</taxon>
        <taxon>Lecanoromycetidae</taxon>
        <taxon>Lecanorales</taxon>
        <taxon>Lecanorineae</taxon>
        <taxon>Parmeliaceae</taxon>
        <taxon>Imshaugia</taxon>
    </lineage>
</organism>
<dbReference type="AlphaFoldDB" id="A0A8H3IGZ3"/>
<name>A0A8H3IGZ3_9LECA</name>
<comment type="caution">
    <text evidence="1">The sequence shown here is derived from an EMBL/GenBank/DDBJ whole genome shotgun (WGS) entry which is preliminary data.</text>
</comment>
<protein>
    <submittedName>
        <fullName evidence="1">Uncharacterized protein</fullName>
    </submittedName>
</protein>
<reference evidence="1" key="1">
    <citation type="submission" date="2021-03" db="EMBL/GenBank/DDBJ databases">
        <authorList>
            <person name="Tagirdzhanova G."/>
        </authorList>
    </citation>
    <scope>NUCLEOTIDE SEQUENCE</scope>
</reference>
<dbReference type="InterPro" id="IPR054208">
    <property type="entry name" value="DUF6914"/>
</dbReference>
<dbReference type="OrthoDB" id="2679825at2759"/>